<dbReference type="Pfam" id="PF01717">
    <property type="entry name" value="Meth_synt_2"/>
    <property type="match status" value="1"/>
</dbReference>
<protein>
    <submittedName>
        <fullName evidence="2">5-methyltetrahydropteroyltriglutamate--homocystei ne S-methyltransferase</fullName>
    </submittedName>
</protein>
<dbReference type="NCBIfam" id="NF005085">
    <property type="entry name" value="PRK06520.1"/>
    <property type="match status" value="1"/>
</dbReference>
<dbReference type="PANTHER" id="PTHR43844">
    <property type="entry name" value="METHIONINE SYNTHASE"/>
    <property type="match status" value="1"/>
</dbReference>
<dbReference type="EMBL" id="BJCL01000001">
    <property type="protein sequence ID" value="GCL61223.1"/>
    <property type="molecule type" value="Genomic_DNA"/>
</dbReference>
<dbReference type="PANTHER" id="PTHR43844:SF1">
    <property type="entry name" value="METHIONINE SYNTHASE"/>
    <property type="match status" value="1"/>
</dbReference>
<evidence type="ECO:0000259" key="1">
    <source>
        <dbReference type="Pfam" id="PF01717"/>
    </source>
</evidence>
<dbReference type="InterPro" id="IPR002629">
    <property type="entry name" value="Met_Synth_C/arc"/>
</dbReference>
<keyword evidence="3" id="KW-1185">Reference proteome</keyword>
<name>A0A480AIF9_9BURK</name>
<dbReference type="CDD" id="cd03311">
    <property type="entry name" value="CIMS_C_terminal_like"/>
    <property type="match status" value="1"/>
</dbReference>
<dbReference type="InterPro" id="IPR038071">
    <property type="entry name" value="UROD/MetE-like_sf"/>
</dbReference>
<sequence length="370" mass="40217">MPQPPFRADQVGSLLRPAALADARARHRAGAIDAATLQAAEDTAITEAVRRQRACGLQSITDGEFRRDWWHLDFLAQLDGVTLVDNSGQKFRIAGQSEQPPIASVTGRVACSGPIMAEHFRFLAGVVAREGGPGAVAKMTIPSPSMLHLRGGRAAISRAAYPDLDAFWDDVATAYRVAIGHLADAGCKYLQLDDITFAYLCDPKIRDNCRANGDDPDALPRRYAQVINAALAGRPADMAVTIHTCRGNFKSAWVAEGGYDPVVEAMFSTDVDGWFMEFDNARAGGFEPLRHLPAGKQVVLGLVTTKLGELESADDLVRRIDEAAKVVPLDQLCLSPQCGFSSTHHGNALSQDDQWRKLERVVEVARRVWS</sequence>
<dbReference type="GO" id="GO:0032259">
    <property type="term" value="P:methylation"/>
    <property type="evidence" value="ECO:0007669"/>
    <property type="project" value="UniProtKB-KW"/>
</dbReference>
<dbReference type="GO" id="GO:0003871">
    <property type="term" value="F:5-methyltetrahydropteroyltriglutamate-homocysteine S-methyltransferase activity"/>
    <property type="evidence" value="ECO:0007669"/>
    <property type="project" value="InterPro"/>
</dbReference>
<dbReference type="GO" id="GO:0009086">
    <property type="term" value="P:methionine biosynthetic process"/>
    <property type="evidence" value="ECO:0007669"/>
    <property type="project" value="InterPro"/>
</dbReference>
<evidence type="ECO:0000313" key="2">
    <source>
        <dbReference type="EMBL" id="GCL61223.1"/>
    </source>
</evidence>
<accession>A0A480AIF9</accession>
<dbReference type="GO" id="GO:0008270">
    <property type="term" value="F:zinc ion binding"/>
    <property type="evidence" value="ECO:0007669"/>
    <property type="project" value="InterPro"/>
</dbReference>
<dbReference type="OrthoDB" id="6430685at2"/>
<comment type="caution">
    <text evidence="2">The sequence shown here is derived from an EMBL/GenBank/DDBJ whole genome shotgun (WGS) entry which is preliminary data.</text>
</comment>
<keyword evidence="2" id="KW-0489">Methyltransferase</keyword>
<keyword evidence="2" id="KW-0808">Transferase</keyword>
<reference evidence="3" key="1">
    <citation type="submission" date="2019-03" db="EMBL/GenBank/DDBJ databases">
        <title>Aquabacterium pictum sp.nov., the first bacteriochlorophyll a-containing freshwater bacterium in the genus Aquabacterium of the class Betaproteobacteria.</title>
        <authorList>
            <person name="Hirose S."/>
            <person name="Tank M."/>
            <person name="Hara E."/>
            <person name="Tamaki H."/>
            <person name="Takaichi S."/>
            <person name="Haruta S."/>
            <person name="Hanada S."/>
        </authorList>
    </citation>
    <scope>NUCLEOTIDE SEQUENCE [LARGE SCALE GENOMIC DNA]</scope>
    <source>
        <strain evidence="3">W35</strain>
    </source>
</reference>
<dbReference type="Proteomes" id="UP000301751">
    <property type="component" value="Unassembled WGS sequence"/>
</dbReference>
<feature type="domain" description="Cobalamin-independent methionine synthase MetE C-terminal/archaeal" evidence="1">
    <location>
        <begin position="11"/>
        <end position="349"/>
    </location>
</feature>
<organism evidence="2 3">
    <name type="scientific">Pseudaquabacterium pictum</name>
    <dbReference type="NCBI Taxonomy" id="2315236"/>
    <lineage>
        <taxon>Bacteria</taxon>
        <taxon>Pseudomonadati</taxon>
        <taxon>Pseudomonadota</taxon>
        <taxon>Betaproteobacteria</taxon>
        <taxon>Burkholderiales</taxon>
        <taxon>Sphaerotilaceae</taxon>
        <taxon>Pseudaquabacterium</taxon>
    </lineage>
</organism>
<dbReference type="RefSeq" id="WP_137730994.1">
    <property type="nucleotide sequence ID" value="NZ_BJCL01000001.1"/>
</dbReference>
<gene>
    <name evidence="2" type="ORF">AQPW35_03040</name>
</gene>
<dbReference type="SUPFAM" id="SSF51726">
    <property type="entry name" value="UROD/MetE-like"/>
    <property type="match status" value="1"/>
</dbReference>
<proteinExistence type="predicted"/>
<dbReference type="Gene3D" id="3.20.20.210">
    <property type="match status" value="1"/>
</dbReference>
<dbReference type="AlphaFoldDB" id="A0A480AIF9"/>
<evidence type="ECO:0000313" key="3">
    <source>
        <dbReference type="Proteomes" id="UP000301751"/>
    </source>
</evidence>